<keyword evidence="13" id="KW-1185">Reference proteome</keyword>
<dbReference type="Pfam" id="PF13878">
    <property type="entry name" value="zf-C2H2_3"/>
    <property type="match status" value="1"/>
</dbReference>
<comment type="similarity">
    <text evidence="2">Belongs to the acetyltransferase family. ECO subfamily.</text>
</comment>
<feature type="domain" description="N-acetyltransferase ESCO zinc-finger" evidence="10">
    <location>
        <begin position="32"/>
        <end position="71"/>
    </location>
</feature>
<name>A0A0B1S5L6_OESDE</name>
<protein>
    <recommendedName>
        <fullName evidence="14">N-acetyltransferase ESCO acetyl-transferase domain-containing protein</fullName>
    </recommendedName>
</protein>
<keyword evidence="4" id="KW-0479">Metal-binding</keyword>
<dbReference type="PANTHER" id="PTHR45884:SF2">
    <property type="entry name" value="N-ACETYLTRANSFERASE ECO"/>
    <property type="match status" value="1"/>
</dbReference>
<dbReference type="InterPro" id="IPR028009">
    <property type="entry name" value="ESCO_Acetyltransf_dom"/>
</dbReference>
<dbReference type="GO" id="GO:0008270">
    <property type="term" value="F:zinc ion binding"/>
    <property type="evidence" value="ECO:0007669"/>
    <property type="project" value="UniProtKB-KW"/>
</dbReference>
<evidence type="ECO:0000256" key="3">
    <source>
        <dbReference type="ARBA" id="ARBA00022679"/>
    </source>
</evidence>
<dbReference type="GO" id="GO:0005634">
    <property type="term" value="C:nucleus"/>
    <property type="evidence" value="ECO:0007669"/>
    <property type="project" value="UniProtKB-SubCell"/>
</dbReference>
<dbReference type="InterPro" id="IPR028005">
    <property type="entry name" value="AcTrfase_ESCO_Znf_dom"/>
</dbReference>
<dbReference type="AlphaFoldDB" id="A0A0B1S5L6"/>
<evidence type="ECO:0008006" key="14">
    <source>
        <dbReference type="Google" id="ProtNLM"/>
    </source>
</evidence>
<accession>A0A0B1S5L6</accession>
<evidence type="ECO:0000256" key="6">
    <source>
        <dbReference type="ARBA" id="ARBA00022833"/>
    </source>
</evidence>
<evidence type="ECO:0000256" key="9">
    <source>
        <dbReference type="ARBA" id="ARBA00023315"/>
    </source>
</evidence>
<keyword evidence="6" id="KW-0862">Zinc</keyword>
<keyword evidence="3" id="KW-0808">Transferase</keyword>
<dbReference type="GO" id="GO:0061733">
    <property type="term" value="F:protein-lysine-acetyltransferase activity"/>
    <property type="evidence" value="ECO:0007669"/>
    <property type="project" value="TreeGrafter"/>
</dbReference>
<evidence type="ECO:0000256" key="4">
    <source>
        <dbReference type="ARBA" id="ARBA00022723"/>
    </source>
</evidence>
<gene>
    <name evidence="12" type="ORF">OESDEN_21569</name>
</gene>
<dbReference type="Proteomes" id="UP000053660">
    <property type="component" value="Unassembled WGS sequence"/>
</dbReference>
<evidence type="ECO:0000313" key="13">
    <source>
        <dbReference type="Proteomes" id="UP000053660"/>
    </source>
</evidence>
<keyword evidence="9" id="KW-0012">Acyltransferase</keyword>
<keyword evidence="8" id="KW-0131">Cell cycle</keyword>
<dbReference type="GO" id="GO:0007064">
    <property type="term" value="P:mitotic sister chromatid cohesion"/>
    <property type="evidence" value="ECO:0007669"/>
    <property type="project" value="TreeGrafter"/>
</dbReference>
<organism evidence="12 13">
    <name type="scientific">Oesophagostomum dentatum</name>
    <name type="common">Nodular worm</name>
    <dbReference type="NCBI Taxonomy" id="61180"/>
    <lineage>
        <taxon>Eukaryota</taxon>
        <taxon>Metazoa</taxon>
        <taxon>Ecdysozoa</taxon>
        <taxon>Nematoda</taxon>
        <taxon>Chromadorea</taxon>
        <taxon>Rhabditida</taxon>
        <taxon>Rhabditina</taxon>
        <taxon>Rhabditomorpha</taxon>
        <taxon>Strongyloidea</taxon>
        <taxon>Strongylidae</taxon>
        <taxon>Oesophagostomum</taxon>
    </lineage>
</organism>
<evidence type="ECO:0000256" key="5">
    <source>
        <dbReference type="ARBA" id="ARBA00022771"/>
    </source>
</evidence>
<dbReference type="EMBL" id="KN608856">
    <property type="protein sequence ID" value="KHJ78807.1"/>
    <property type="molecule type" value="Genomic_DNA"/>
</dbReference>
<evidence type="ECO:0000256" key="2">
    <source>
        <dbReference type="ARBA" id="ARBA00005816"/>
    </source>
</evidence>
<evidence type="ECO:0000256" key="7">
    <source>
        <dbReference type="ARBA" id="ARBA00023242"/>
    </source>
</evidence>
<evidence type="ECO:0000259" key="10">
    <source>
        <dbReference type="Pfam" id="PF13878"/>
    </source>
</evidence>
<comment type="subcellular location">
    <subcellularLocation>
        <location evidence="1">Nucleus</location>
    </subcellularLocation>
</comment>
<keyword evidence="5" id="KW-0863">Zinc-finger</keyword>
<sequence length="279" mass="31480">MDSPGTPLFEINKLTPPYKKARLSACVNDVRQATLDAGQRKIGGQYCKQCDMLYCIDDVIEVAMHEKHHNRYTDVTRIKVSSSQLNIWLRLEYVTDPSSDFTFLLLRKECHYSTTRGYIFRVLPDSHTSLKRKAEEIIEDLVNTTVGFSPDLSIWGWDRRRTVWISILSEVNGSAHFIAGVIITEPLTSAQCSSTGKEICDGEPIIGLNRVWTHPTARRKGVASETLDVVRQRYFPGILVPKSRVAFSDPSSDGRKFAERYVGNSNGLSPSFLVYSITK</sequence>
<dbReference type="PANTHER" id="PTHR45884">
    <property type="entry name" value="N-ACETYLTRANSFERASE ECO"/>
    <property type="match status" value="1"/>
</dbReference>
<proteinExistence type="inferred from homology"/>
<dbReference type="OrthoDB" id="428854at2759"/>
<evidence type="ECO:0000259" key="11">
    <source>
        <dbReference type="Pfam" id="PF13880"/>
    </source>
</evidence>
<reference evidence="12 13" key="1">
    <citation type="submission" date="2014-03" db="EMBL/GenBank/DDBJ databases">
        <title>Draft genome of the hookworm Oesophagostomum dentatum.</title>
        <authorList>
            <person name="Mitreva M."/>
        </authorList>
    </citation>
    <scope>NUCLEOTIDE SEQUENCE [LARGE SCALE GENOMIC DNA]</scope>
    <source>
        <strain evidence="12 13">OD-Hann</strain>
    </source>
</reference>
<feature type="domain" description="N-acetyltransferase ESCO acetyl-transferase" evidence="11">
    <location>
        <begin position="205"/>
        <end position="275"/>
    </location>
</feature>
<evidence type="ECO:0000256" key="8">
    <source>
        <dbReference type="ARBA" id="ARBA00023306"/>
    </source>
</evidence>
<evidence type="ECO:0000256" key="1">
    <source>
        <dbReference type="ARBA" id="ARBA00004123"/>
    </source>
</evidence>
<dbReference type="Pfam" id="PF13880">
    <property type="entry name" value="Acetyltransf_13"/>
    <property type="match status" value="1"/>
</dbReference>
<keyword evidence="7" id="KW-0539">Nucleus</keyword>
<evidence type="ECO:0000313" key="12">
    <source>
        <dbReference type="EMBL" id="KHJ78807.1"/>
    </source>
</evidence>
<dbReference type="GO" id="GO:0000785">
    <property type="term" value="C:chromatin"/>
    <property type="evidence" value="ECO:0007669"/>
    <property type="project" value="TreeGrafter"/>
</dbReference>